<feature type="region of interest" description="Disordered" evidence="13">
    <location>
        <begin position="279"/>
        <end position="315"/>
    </location>
</feature>
<evidence type="ECO:0000256" key="5">
    <source>
        <dbReference type="ARBA" id="ARBA00022741"/>
    </source>
</evidence>
<dbReference type="SUPFAM" id="SSF56112">
    <property type="entry name" value="Protein kinase-like (PK-like)"/>
    <property type="match status" value="1"/>
</dbReference>
<keyword evidence="8" id="KW-0460">Magnesium</keyword>
<keyword evidence="7 11" id="KW-0067">ATP-binding</keyword>
<evidence type="ECO:0000256" key="9">
    <source>
        <dbReference type="ARBA" id="ARBA00022843"/>
    </source>
</evidence>
<evidence type="ECO:0000256" key="13">
    <source>
        <dbReference type="SAM" id="MobiDB-lite"/>
    </source>
</evidence>
<name>A0ABM1EBS2_PRICU</name>
<feature type="domain" description="Protein kinase" evidence="14">
    <location>
        <begin position="23"/>
        <end position="277"/>
    </location>
</feature>
<dbReference type="Pfam" id="PF00069">
    <property type="entry name" value="Pkinase"/>
    <property type="match status" value="1"/>
</dbReference>
<dbReference type="PROSITE" id="PS00107">
    <property type="entry name" value="PROTEIN_KINASE_ATP"/>
    <property type="match status" value="1"/>
</dbReference>
<keyword evidence="12" id="KW-0418">Kinase</keyword>
<dbReference type="SMART" id="SM00220">
    <property type="entry name" value="S_TKc"/>
    <property type="match status" value="1"/>
</dbReference>
<evidence type="ECO:0000256" key="1">
    <source>
        <dbReference type="ARBA" id="ARBA00001946"/>
    </source>
</evidence>
<keyword evidence="6" id="KW-0221">Differentiation</keyword>
<evidence type="ECO:0000256" key="12">
    <source>
        <dbReference type="RuleBase" id="RU000304"/>
    </source>
</evidence>
<protein>
    <submittedName>
        <fullName evidence="16">Testis-specific serine/threonine-protein kinase 1-like</fullName>
    </submittedName>
</protein>
<dbReference type="InterPro" id="IPR017441">
    <property type="entry name" value="Protein_kinase_ATP_BS"/>
</dbReference>
<gene>
    <name evidence="16" type="primary">LOC106810721</name>
</gene>
<dbReference type="Proteomes" id="UP000695022">
    <property type="component" value="Unplaced"/>
</dbReference>
<dbReference type="GeneID" id="106810721"/>
<feature type="compositionally biased region" description="Polar residues" evidence="13">
    <location>
        <begin position="282"/>
        <end position="315"/>
    </location>
</feature>
<dbReference type="Gene3D" id="1.10.510.10">
    <property type="entry name" value="Transferase(Phosphotransferase) domain 1"/>
    <property type="match status" value="1"/>
</dbReference>
<accession>A0ABM1EBS2</accession>
<dbReference type="PANTHER" id="PTHR24346:SF102">
    <property type="entry name" value="TESTIS-SPECIFIC SERINE_THREONINE-PROTEIN KINASE 1"/>
    <property type="match status" value="1"/>
</dbReference>
<evidence type="ECO:0000259" key="14">
    <source>
        <dbReference type="PROSITE" id="PS50011"/>
    </source>
</evidence>
<keyword evidence="5 11" id="KW-0547">Nucleotide-binding</keyword>
<comment type="similarity">
    <text evidence="12">Belongs to the protein kinase superfamily.</text>
</comment>
<sequence>MMSLFNSGASSNVEDAELRKRGYALCSELGSGSYAKVKSAFSEKLTKKVALKIIDRKKAPRDFQQKFLPRELEVMKQMAHRNVVELYEIMASAEKVYIVMELAAHGDLLEYIKLRGALPEKDCRYFFRQLVDGIEYLHSLNIAHRDLKCENVLLDVNNTLKISDFGFAKVCAAKDLSDTFCGSAAYAAPEVLRGIPYNPATYDIWSIGIILYIMCCGSMPFDDSNMRRMIKEQLSKKLSYSRSKRICHDVKDLIGAILEPDVRIRLKVDGIKNSVWLRDKSSYTPPATPESKNGGSECSGANASSSKQSDDTNQN</sequence>
<evidence type="ECO:0000256" key="8">
    <source>
        <dbReference type="ARBA" id="ARBA00022842"/>
    </source>
</evidence>
<evidence type="ECO:0000256" key="6">
    <source>
        <dbReference type="ARBA" id="ARBA00022782"/>
    </source>
</evidence>
<comment type="cofactor">
    <cofactor evidence="1">
        <name>Mg(2+)</name>
        <dbReference type="ChEBI" id="CHEBI:18420"/>
    </cofactor>
</comment>
<dbReference type="InterPro" id="IPR000719">
    <property type="entry name" value="Prot_kinase_dom"/>
</dbReference>
<evidence type="ECO:0000256" key="4">
    <source>
        <dbReference type="ARBA" id="ARBA00022723"/>
    </source>
</evidence>
<dbReference type="CDD" id="cd14080">
    <property type="entry name" value="STKc_TSSK-like"/>
    <property type="match status" value="1"/>
</dbReference>
<proteinExistence type="inferred from homology"/>
<evidence type="ECO:0000256" key="10">
    <source>
        <dbReference type="ARBA" id="ARBA00022871"/>
    </source>
</evidence>
<keyword evidence="10" id="KW-0744">Spermatogenesis</keyword>
<dbReference type="PANTHER" id="PTHR24346">
    <property type="entry name" value="MAP/MICROTUBULE AFFINITY-REGULATING KINASE"/>
    <property type="match status" value="1"/>
</dbReference>
<evidence type="ECO:0000313" key="16">
    <source>
        <dbReference type="RefSeq" id="XP_014669643.1"/>
    </source>
</evidence>
<evidence type="ECO:0000256" key="3">
    <source>
        <dbReference type="ARBA" id="ARBA00022553"/>
    </source>
</evidence>
<evidence type="ECO:0000256" key="7">
    <source>
        <dbReference type="ARBA" id="ARBA00022840"/>
    </source>
</evidence>
<dbReference type="PROSITE" id="PS00108">
    <property type="entry name" value="PROTEIN_KINASE_ST"/>
    <property type="match status" value="1"/>
</dbReference>
<keyword evidence="12" id="KW-0723">Serine/threonine-protein kinase</keyword>
<dbReference type="PROSITE" id="PS50011">
    <property type="entry name" value="PROTEIN_KINASE_DOM"/>
    <property type="match status" value="1"/>
</dbReference>
<keyword evidence="3" id="KW-0597">Phosphoprotein</keyword>
<evidence type="ECO:0000256" key="11">
    <source>
        <dbReference type="PROSITE-ProRule" id="PRU10141"/>
    </source>
</evidence>
<feature type="binding site" evidence="11">
    <location>
        <position position="52"/>
    </location>
    <ligand>
        <name>ATP</name>
        <dbReference type="ChEBI" id="CHEBI:30616"/>
    </ligand>
</feature>
<keyword evidence="4" id="KW-0479">Metal-binding</keyword>
<keyword evidence="12" id="KW-0808">Transferase</keyword>
<keyword evidence="2" id="KW-0217">Developmental protein</keyword>
<dbReference type="InterPro" id="IPR011009">
    <property type="entry name" value="Kinase-like_dom_sf"/>
</dbReference>
<evidence type="ECO:0000256" key="2">
    <source>
        <dbReference type="ARBA" id="ARBA00022473"/>
    </source>
</evidence>
<reference evidence="16" key="1">
    <citation type="submission" date="2025-08" db="UniProtKB">
        <authorList>
            <consortium name="RefSeq"/>
        </authorList>
    </citation>
    <scope>IDENTIFICATION</scope>
</reference>
<evidence type="ECO:0000313" key="15">
    <source>
        <dbReference type="Proteomes" id="UP000695022"/>
    </source>
</evidence>
<keyword evidence="9" id="KW-0832">Ubl conjugation</keyword>
<keyword evidence="15" id="KW-1185">Reference proteome</keyword>
<organism evidence="15 16">
    <name type="scientific">Priapulus caudatus</name>
    <name type="common">Priapulid worm</name>
    <dbReference type="NCBI Taxonomy" id="37621"/>
    <lineage>
        <taxon>Eukaryota</taxon>
        <taxon>Metazoa</taxon>
        <taxon>Ecdysozoa</taxon>
        <taxon>Scalidophora</taxon>
        <taxon>Priapulida</taxon>
        <taxon>Priapulimorpha</taxon>
        <taxon>Priapulimorphida</taxon>
        <taxon>Priapulidae</taxon>
        <taxon>Priapulus</taxon>
    </lineage>
</organism>
<dbReference type="RefSeq" id="XP_014669643.1">
    <property type="nucleotide sequence ID" value="XM_014814157.1"/>
</dbReference>
<dbReference type="InterPro" id="IPR008271">
    <property type="entry name" value="Ser/Thr_kinase_AS"/>
</dbReference>